<proteinExistence type="predicted"/>
<dbReference type="SUPFAM" id="SSF53681">
    <property type="entry name" value="Aspartate/glutamate racemase"/>
    <property type="match status" value="1"/>
</dbReference>
<sequence length="137" mass="15227">MNLKKLGLIGGTGPESTVIYYQKICQQVYQDTGGLPPLNIESLSVYQVLKLSERHEFDKLTNYLVRGIKNLENAGAQFAALTGITPHTVFDQVQARVNIPLVSIPHTLRKYATKQDLKRLALLGTAPTMSTFCSRCF</sequence>
<evidence type="ECO:0000313" key="2">
    <source>
        <dbReference type="EMBL" id="OYR92409.1"/>
    </source>
</evidence>
<dbReference type="Pfam" id="PF01177">
    <property type="entry name" value="Asp_Glu_race"/>
    <property type="match status" value="1"/>
</dbReference>
<dbReference type="AlphaFoldDB" id="A0A256LG48"/>
<dbReference type="InterPro" id="IPR015942">
    <property type="entry name" value="Asp/Glu/hydantoin_racemase"/>
</dbReference>
<dbReference type="EMBL" id="NGNV01000009">
    <property type="protein sequence ID" value="OYR88601.1"/>
    <property type="molecule type" value="Genomic_DNA"/>
</dbReference>
<reference evidence="2 3" key="1">
    <citation type="submission" date="2017-04" db="EMBL/GenBank/DDBJ databases">
        <authorList>
            <person name="Afonso C.L."/>
            <person name="Miller P.J."/>
            <person name="Scott M.A."/>
            <person name="Spackman E."/>
            <person name="Goraichik I."/>
            <person name="Dimitrov K.M."/>
            <person name="Suarez D.L."/>
            <person name="Swayne D.E."/>
        </authorList>
    </citation>
    <scope>NUCLEOTIDE SEQUENCE [LARGE SCALE GENOMIC DNA]</scope>
    <source>
        <strain evidence="2 3">609q</strain>
    </source>
</reference>
<dbReference type="Proteomes" id="UP000215828">
    <property type="component" value="Unassembled WGS sequence"/>
</dbReference>
<name>A0A256LG48_9LACO</name>
<accession>A0A256LG48</accession>
<reference evidence="1 4" key="2">
    <citation type="submission" date="2017-05" db="EMBL/GenBank/DDBJ databases">
        <authorList>
            <person name="Lin X.B."/>
            <person name="Stothard P."/>
            <person name="Tasseva G."/>
            <person name="Walter J."/>
        </authorList>
    </citation>
    <scope>NUCLEOTIDE SEQUENCE [LARGE SCALE GENOMIC DNA]</scope>
    <source>
        <strain evidence="1 4">609u</strain>
    </source>
</reference>
<dbReference type="EMBL" id="NGNX01000011">
    <property type="protein sequence ID" value="OYR92409.1"/>
    <property type="molecule type" value="Genomic_DNA"/>
</dbReference>
<gene>
    <name evidence="1" type="ORF">CBF53_02650</name>
    <name evidence="2" type="ORF">CBF70_05145</name>
</gene>
<organism evidence="2 3">
    <name type="scientific">Lactobacillus taiwanensis</name>
    <dbReference type="NCBI Taxonomy" id="508451"/>
    <lineage>
        <taxon>Bacteria</taxon>
        <taxon>Bacillati</taxon>
        <taxon>Bacillota</taxon>
        <taxon>Bacilli</taxon>
        <taxon>Lactobacillales</taxon>
        <taxon>Lactobacillaceae</taxon>
        <taxon>Lactobacillus</taxon>
    </lineage>
</organism>
<dbReference type="Gene3D" id="3.40.50.1860">
    <property type="match status" value="2"/>
</dbReference>
<evidence type="ECO:0000313" key="1">
    <source>
        <dbReference type="EMBL" id="OYR88601.1"/>
    </source>
</evidence>
<keyword evidence="4" id="KW-1185">Reference proteome</keyword>
<dbReference type="Proteomes" id="UP000216316">
    <property type="component" value="Unassembled WGS sequence"/>
</dbReference>
<evidence type="ECO:0000313" key="4">
    <source>
        <dbReference type="Proteomes" id="UP000216316"/>
    </source>
</evidence>
<dbReference type="GO" id="GO:0047661">
    <property type="term" value="F:amino-acid racemase activity"/>
    <property type="evidence" value="ECO:0007669"/>
    <property type="project" value="InterPro"/>
</dbReference>
<protein>
    <recommendedName>
        <fullName evidence="5">Aspartate racemase</fullName>
    </recommendedName>
</protein>
<evidence type="ECO:0008006" key="5">
    <source>
        <dbReference type="Google" id="ProtNLM"/>
    </source>
</evidence>
<comment type="caution">
    <text evidence="2">The sequence shown here is derived from an EMBL/GenBank/DDBJ whole genome shotgun (WGS) entry which is preliminary data.</text>
</comment>
<dbReference type="InterPro" id="IPR001920">
    <property type="entry name" value="Asp/Glu_race"/>
</dbReference>
<evidence type="ECO:0000313" key="3">
    <source>
        <dbReference type="Proteomes" id="UP000215828"/>
    </source>
</evidence>
<reference evidence="3 4" key="3">
    <citation type="submission" date="2017-09" db="EMBL/GenBank/DDBJ databases">
        <title>Tripartite evolution among Lactobacillus johnsonii, Lactobacillus taiwanensis, Lactobacillus reuteri and their rodent host.</title>
        <authorList>
            <person name="Wang T."/>
            <person name="Knowles S."/>
            <person name="Cheng C."/>
        </authorList>
    </citation>
    <scope>NUCLEOTIDE SEQUENCE [LARGE SCALE GENOMIC DNA]</scope>
    <source>
        <strain evidence="2 3">609q</strain>
        <strain evidence="1 4">609u</strain>
    </source>
</reference>